<comment type="similarity">
    <text evidence="4 16">Belongs to the diacylglycerol acyltransferase family.</text>
</comment>
<dbReference type="GO" id="GO:0005789">
    <property type="term" value="C:endoplasmic reticulum membrane"/>
    <property type="evidence" value="ECO:0007669"/>
    <property type="project" value="UniProtKB-SubCell"/>
</dbReference>
<dbReference type="AlphaFoldDB" id="A0A0D7B6H5"/>
<keyword evidence="11 16" id="KW-1133">Transmembrane helix</keyword>
<keyword evidence="6 16" id="KW-0444">Lipid biosynthesis</keyword>
<evidence type="ECO:0000256" key="13">
    <source>
        <dbReference type="ARBA" id="ARBA00023136"/>
    </source>
</evidence>
<dbReference type="PANTHER" id="PTHR12317:SF0">
    <property type="entry name" value="ACYLTRANSFERASE"/>
    <property type="match status" value="1"/>
</dbReference>
<sequence length="364" mass="40840">MSRPVLAPRSPSGSIRGRLSSLATLKPVKNSLDAFHFAPSTVPFQRRKETMAVAGWAILIWGSQTLFITLCCFPALWPAIAVYLFWIHFLDKAPWRGARPSPWFRSCAWWQDYAKYYPASLKKEADLPADRPYVFGYHPHGIIGMGAFATFATEATGWSKEFPGITPHLLTLDSNFKLPIYRDIALNLGVASVSKRSCTNILKKGAGQSVTIVVGGAAESLSARPGTADLTVKKRLGFIKLAITNGADLVPVFSFGENDIFDQMPNEKGTAVYYFQKRFQAIFGFTLPLFHGRAMLNYNLGLMPYRRPMIAVVGRPIPVTKSANPTVEEIQKIQDLYLTELKRIWDTYKDDFAKKRVKEMEFIE</sequence>
<evidence type="ECO:0000256" key="6">
    <source>
        <dbReference type="ARBA" id="ARBA00022516"/>
    </source>
</evidence>
<dbReference type="InterPro" id="IPR007130">
    <property type="entry name" value="DAGAT"/>
</dbReference>
<keyword evidence="7" id="KW-0808">Transferase</keyword>
<evidence type="ECO:0000256" key="7">
    <source>
        <dbReference type="ARBA" id="ARBA00022679"/>
    </source>
</evidence>
<evidence type="ECO:0000256" key="16">
    <source>
        <dbReference type="RuleBase" id="RU367023"/>
    </source>
</evidence>
<evidence type="ECO:0000313" key="17">
    <source>
        <dbReference type="EMBL" id="KIY65800.1"/>
    </source>
</evidence>
<accession>A0A0D7B6H5</accession>
<evidence type="ECO:0000256" key="4">
    <source>
        <dbReference type="ARBA" id="ARBA00005420"/>
    </source>
</evidence>
<evidence type="ECO:0000256" key="2">
    <source>
        <dbReference type="ARBA" id="ARBA00004771"/>
    </source>
</evidence>
<dbReference type="Pfam" id="PF03982">
    <property type="entry name" value="DAGAT"/>
    <property type="match status" value="1"/>
</dbReference>
<keyword evidence="9" id="KW-0319">Glycerol metabolism</keyword>
<keyword evidence="8 16" id="KW-0812">Transmembrane</keyword>
<dbReference type="Proteomes" id="UP000054007">
    <property type="component" value="Unassembled WGS sequence"/>
</dbReference>
<dbReference type="STRING" id="1314674.A0A0D7B6H5"/>
<dbReference type="PANTHER" id="PTHR12317">
    <property type="entry name" value="DIACYLGLYCEROL O-ACYLTRANSFERASE"/>
    <property type="match status" value="1"/>
</dbReference>
<comment type="catalytic activity">
    <reaction evidence="15 16">
        <text>an acyl-CoA + a 1,2-diacyl-sn-glycerol = a triacyl-sn-glycerol + CoA</text>
        <dbReference type="Rhea" id="RHEA:10868"/>
        <dbReference type="ChEBI" id="CHEBI:17815"/>
        <dbReference type="ChEBI" id="CHEBI:57287"/>
        <dbReference type="ChEBI" id="CHEBI:58342"/>
        <dbReference type="ChEBI" id="CHEBI:64615"/>
        <dbReference type="EC" id="2.3.1.20"/>
    </reaction>
</comment>
<dbReference type="UniPathway" id="UPA00282"/>
<dbReference type="GO" id="GO:0004144">
    <property type="term" value="F:diacylglycerol O-acyltransferase activity"/>
    <property type="evidence" value="ECO:0007669"/>
    <property type="project" value="UniProtKB-UniRule"/>
</dbReference>
<evidence type="ECO:0000313" key="18">
    <source>
        <dbReference type="Proteomes" id="UP000054007"/>
    </source>
</evidence>
<proteinExistence type="inferred from homology"/>
<evidence type="ECO:0000256" key="5">
    <source>
        <dbReference type="ARBA" id="ARBA00013244"/>
    </source>
</evidence>
<dbReference type="GO" id="GO:0006071">
    <property type="term" value="P:glycerol metabolic process"/>
    <property type="evidence" value="ECO:0007669"/>
    <property type="project" value="UniProtKB-UniRule"/>
</dbReference>
<keyword evidence="14 16" id="KW-0012">Acyltransferase</keyword>
<keyword evidence="18" id="KW-1185">Reference proteome</keyword>
<comment type="subcellular location">
    <subcellularLocation>
        <location evidence="1 16">Endoplasmic reticulum membrane</location>
        <topology evidence="1 16">Multi-pass membrane protein</topology>
    </subcellularLocation>
</comment>
<feature type="transmembrane region" description="Helical" evidence="16">
    <location>
        <begin position="53"/>
        <end position="86"/>
    </location>
</feature>
<keyword evidence="12 16" id="KW-0443">Lipid metabolism</keyword>
<comment type="function">
    <text evidence="16">Catalyzes the terminal and only committed step in triacylglycerol synthesis by using diacylglycerol and fatty acyl CoA as substrates.</text>
</comment>
<evidence type="ECO:0000256" key="1">
    <source>
        <dbReference type="ARBA" id="ARBA00004477"/>
    </source>
</evidence>
<evidence type="ECO:0000256" key="14">
    <source>
        <dbReference type="ARBA" id="ARBA00023315"/>
    </source>
</evidence>
<protein>
    <recommendedName>
        <fullName evidence="5 16">Diacylglycerol O-acyltransferase</fullName>
        <ecNumber evidence="5 16">2.3.1.20</ecNumber>
    </recommendedName>
</protein>
<dbReference type="CDD" id="cd07987">
    <property type="entry name" value="LPLAT_MGAT-like"/>
    <property type="match status" value="1"/>
</dbReference>
<comment type="pathway">
    <text evidence="2 16">Glycerolipid metabolism; triacylglycerol biosynthesis.</text>
</comment>
<keyword evidence="13 16" id="KW-0472">Membrane</keyword>
<evidence type="ECO:0000256" key="8">
    <source>
        <dbReference type="ARBA" id="ARBA00022692"/>
    </source>
</evidence>
<evidence type="ECO:0000256" key="3">
    <source>
        <dbReference type="ARBA" id="ARBA00005189"/>
    </source>
</evidence>
<keyword evidence="10 16" id="KW-0256">Endoplasmic reticulum</keyword>
<comment type="caution">
    <text evidence="16">Lacks conserved residue(s) required for the propagation of feature annotation.</text>
</comment>
<evidence type="ECO:0000256" key="10">
    <source>
        <dbReference type="ARBA" id="ARBA00022824"/>
    </source>
</evidence>
<evidence type="ECO:0000256" key="12">
    <source>
        <dbReference type="ARBA" id="ARBA00023098"/>
    </source>
</evidence>
<dbReference type="EMBL" id="KN880577">
    <property type="protein sequence ID" value="KIY65800.1"/>
    <property type="molecule type" value="Genomic_DNA"/>
</dbReference>
<evidence type="ECO:0000256" key="15">
    <source>
        <dbReference type="ARBA" id="ARBA00048109"/>
    </source>
</evidence>
<dbReference type="EC" id="2.3.1.20" evidence="5 16"/>
<dbReference type="OrthoDB" id="264532at2759"/>
<organism evidence="17 18">
    <name type="scientific">Cylindrobasidium torrendii FP15055 ss-10</name>
    <dbReference type="NCBI Taxonomy" id="1314674"/>
    <lineage>
        <taxon>Eukaryota</taxon>
        <taxon>Fungi</taxon>
        <taxon>Dikarya</taxon>
        <taxon>Basidiomycota</taxon>
        <taxon>Agaricomycotina</taxon>
        <taxon>Agaricomycetes</taxon>
        <taxon>Agaricomycetidae</taxon>
        <taxon>Agaricales</taxon>
        <taxon>Marasmiineae</taxon>
        <taxon>Physalacriaceae</taxon>
        <taxon>Cylindrobasidium</taxon>
    </lineage>
</organism>
<dbReference type="GO" id="GO:0019432">
    <property type="term" value="P:triglyceride biosynthetic process"/>
    <property type="evidence" value="ECO:0007669"/>
    <property type="project" value="UniProtKB-UniRule"/>
</dbReference>
<name>A0A0D7B6H5_9AGAR</name>
<evidence type="ECO:0000256" key="9">
    <source>
        <dbReference type="ARBA" id="ARBA00022798"/>
    </source>
</evidence>
<evidence type="ECO:0000256" key="11">
    <source>
        <dbReference type="ARBA" id="ARBA00022989"/>
    </source>
</evidence>
<reference evidence="17 18" key="1">
    <citation type="journal article" date="2015" name="Fungal Genet. Biol.">
        <title>Evolution of novel wood decay mechanisms in Agaricales revealed by the genome sequences of Fistulina hepatica and Cylindrobasidium torrendii.</title>
        <authorList>
            <person name="Floudas D."/>
            <person name="Held B.W."/>
            <person name="Riley R."/>
            <person name="Nagy L.G."/>
            <person name="Koehler G."/>
            <person name="Ransdell A.S."/>
            <person name="Younus H."/>
            <person name="Chow J."/>
            <person name="Chiniquy J."/>
            <person name="Lipzen A."/>
            <person name="Tritt A."/>
            <person name="Sun H."/>
            <person name="Haridas S."/>
            <person name="LaButti K."/>
            <person name="Ohm R.A."/>
            <person name="Kues U."/>
            <person name="Blanchette R.A."/>
            <person name="Grigoriev I.V."/>
            <person name="Minto R.E."/>
            <person name="Hibbett D.S."/>
        </authorList>
    </citation>
    <scope>NUCLEOTIDE SEQUENCE [LARGE SCALE GENOMIC DNA]</scope>
    <source>
        <strain evidence="17 18">FP15055 ss-10</strain>
    </source>
</reference>
<comment type="pathway">
    <text evidence="3">Lipid metabolism.</text>
</comment>
<gene>
    <name evidence="17" type="ORF">CYLTODRAFT_424044</name>
</gene>